<proteinExistence type="predicted"/>
<accession>A1YVC6</accession>
<dbReference type="CDD" id="cd00761">
    <property type="entry name" value="Glyco_tranf_GTA_type"/>
    <property type="match status" value="1"/>
</dbReference>
<dbReference type="InterPro" id="IPR029044">
    <property type="entry name" value="Nucleotide-diphossugar_trans"/>
</dbReference>
<dbReference type="PANTHER" id="PTHR22916:SF51">
    <property type="entry name" value="GLYCOSYLTRANSFERASE EPSH-RELATED"/>
    <property type="match status" value="1"/>
</dbReference>
<dbReference type="SUPFAM" id="SSF53448">
    <property type="entry name" value="Nucleotide-diphospho-sugar transferases"/>
    <property type="match status" value="1"/>
</dbReference>
<organism evidence="4">
    <name type="scientific">Lactobacillus johnsonii</name>
    <dbReference type="NCBI Taxonomy" id="33959"/>
    <lineage>
        <taxon>Bacteria</taxon>
        <taxon>Bacillati</taxon>
        <taxon>Bacillota</taxon>
        <taxon>Bacilli</taxon>
        <taxon>Lactobacillales</taxon>
        <taxon>Lactobacillaceae</taxon>
        <taxon>Lactobacillus</taxon>
    </lineage>
</organism>
<keyword evidence="2 4" id="KW-0808">Transferase</keyword>
<protein>
    <submittedName>
        <fullName evidence="4">Glycosyltransferase</fullName>
    </submittedName>
</protein>
<dbReference type="RefSeq" id="WP_260316713.1">
    <property type="nucleotide sequence ID" value="NZ_RIPV01000010.1"/>
</dbReference>
<evidence type="ECO:0000256" key="1">
    <source>
        <dbReference type="ARBA" id="ARBA00022676"/>
    </source>
</evidence>
<dbReference type="AlphaFoldDB" id="A1YVC6"/>
<dbReference type="GO" id="GO:0016757">
    <property type="term" value="F:glycosyltransferase activity"/>
    <property type="evidence" value="ECO:0007669"/>
    <property type="project" value="UniProtKB-KW"/>
</dbReference>
<sequence length="348" mass="41013">MTQNSKVSIILPIYNAEKYLEECVKSVITQTYQNIQIILVNDGSKDNSWEICQNLKKKDPRIIAITQKNSGVSVARNAGLNIADGEWIMFVDPDDVLSQDIVEKLLLKTDSDVDIVACTCYGFNENEKKLAHFFANDRAFISDKTDLYLQLLNSRYGQSGSLITAIGVPWGKIYRRSFIDKYELKFDPNLRRMQDNVFNMYAFDYARKIYYLDKPLYFYRIDHVNKYNEKHIKEFKKIFLPVVREQYKCLNELGLYANERIYNEYINEVSNIYLNIIKGIILKEKNTEYIKREINQLSRKVYFKDIFVSNKKAKIQNKKIRLKLFLITHKMEKGYILAYRALNGIKHK</sequence>
<feature type="domain" description="Glycosyltransferase 2-like" evidence="3">
    <location>
        <begin position="8"/>
        <end position="181"/>
    </location>
</feature>
<dbReference type="Gene3D" id="3.90.550.10">
    <property type="entry name" value="Spore Coat Polysaccharide Biosynthesis Protein SpsA, Chain A"/>
    <property type="match status" value="1"/>
</dbReference>
<evidence type="ECO:0000259" key="3">
    <source>
        <dbReference type="Pfam" id="PF00535"/>
    </source>
</evidence>
<evidence type="ECO:0000313" key="4">
    <source>
        <dbReference type="EMBL" id="ABM21409.1"/>
    </source>
</evidence>
<name>A1YVC6_LACJH</name>
<dbReference type="CAZy" id="GT2">
    <property type="family name" value="Glycosyltransferase Family 2"/>
</dbReference>
<dbReference type="PANTHER" id="PTHR22916">
    <property type="entry name" value="GLYCOSYLTRANSFERASE"/>
    <property type="match status" value="1"/>
</dbReference>
<dbReference type="Pfam" id="PF00535">
    <property type="entry name" value="Glycos_transf_2"/>
    <property type="match status" value="1"/>
</dbReference>
<keyword evidence="1" id="KW-0328">Glycosyltransferase</keyword>
<evidence type="ECO:0000256" key="2">
    <source>
        <dbReference type="ARBA" id="ARBA00022679"/>
    </source>
</evidence>
<dbReference type="InterPro" id="IPR001173">
    <property type="entry name" value="Glyco_trans_2-like"/>
</dbReference>
<gene>
    <name evidence="4" type="ORF">ATCC11506LJ0019</name>
</gene>
<reference evidence="4" key="1">
    <citation type="journal article" date="2007" name="J. Bacteriol.">
        <title>Similarity and differences in the Lactobacillus acidophilus group identified by polyphasic analysis and comparative genomics.</title>
        <authorList>
            <person name="Berger B."/>
            <person name="Pridmore R.D."/>
            <person name="Barretto C."/>
            <person name="Delmas-Julien F."/>
            <person name="Schreiber K."/>
            <person name="Arigoni F."/>
            <person name="Brussow H."/>
        </authorList>
    </citation>
    <scope>NUCLEOTIDE SEQUENCE</scope>
    <source>
        <strain evidence="4">ATCC 11506</strain>
    </source>
</reference>
<dbReference type="EMBL" id="EF138834">
    <property type="protein sequence ID" value="ABM21409.1"/>
    <property type="molecule type" value="Genomic_DNA"/>
</dbReference>